<comment type="caution">
    <text evidence="9">The sequence shown here is derived from an EMBL/GenBank/DDBJ whole genome shotgun (WGS) entry which is preliminary data.</text>
</comment>
<feature type="chain" id="PRO_5032870868" description="Single cache domain-containing protein" evidence="7">
    <location>
        <begin position="23"/>
        <end position="212"/>
    </location>
</feature>
<evidence type="ECO:0000313" key="9">
    <source>
        <dbReference type="EMBL" id="CAF1526652.1"/>
    </source>
</evidence>
<proteinExistence type="predicted"/>
<evidence type="ECO:0000256" key="5">
    <source>
        <dbReference type="ARBA" id="ARBA00023136"/>
    </source>
</evidence>
<dbReference type="InterPro" id="IPR033463">
    <property type="entry name" value="sCache_3"/>
</dbReference>
<evidence type="ECO:0000256" key="6">
    <source>
        <dbReference type="SAM" id="MobiDB-lite"/>
    </source>
</evidence>
<evidence type="ECO:0000256" key="3">
    <source>
        <dbReference type="ARBA" id="ARBA00022692"/>
    </source>
</evidence>
<evidence type="ECO:0000259" key="8">
    <source>
        <dbReference type="Pfam" id="PF17202"/>
    </source>
</evidence>
<accession>A0A815VAH7</accession>
<keyword evidence="5" id="KW-0472">Membrane</keyword>
<evidence type="ECO:0000313" key="10">
    <source>
        <dbReference type="Proteomes" id="UP000663832"/>
    </source>
</evidence>
<evidence type="ECO:0000256" key="2">
    <source>
        <dbReference type="ARBA" id="ARBA00022475"/>
    </source>
</evidence>
<sequence length="212" mass="23117">MMHWFYVFSMIIIICLQNSSNANVTEDPVYVNINKQIEQFIPLVNQVNEYLANRPGDAVMSYGIKSASDSKYIRTFTNVKLANGEVAHGSFLTNPNVINALDNKQVFKGIVDLYGRKYQAVYKPVINKRKNVIGYCFFSIGSIINKVEEKTGMDLNNDNHIGNSGNSGNTGHAGAGHSATGGAGIVNKAEQLTHMDLNGDGRVGGGAPQHKH</sequence>
<dbReference type="Pfam" id="PF17202">
    <property type="entry name" value="sCache_3_3"/>
    <property type="match status" value="1"/>
</dbReference>
<dbReference type="InterPro" id="IPR029151">
    <property type="entry name" value="Sensor-like_sf"/>
</dbReference>
<gene>
    <name evidence="9" type="ORF">QVE165_LOCUS45188</name>
</gene>
<feature type="region of interest" description="Disordered" evidence="6">
    <location>
        <begin position="158"/>
        <end position="182"/>
    </location>
</feature>
<keyword evidence="3" id="KW-0812">Transmembrane</keyword>
<evidence type="ECO:0000256" key="4">
    <source>
        <dbReference type="ARBA" id="ARBA00022989"/>
    </source>
</evidence>
<dbReference type="SUPFAM" id="SSF103190">
    <property type="entry name" value="Sensory domain-like"/>
    <property type="match status" value="1"/>
</dbReference>
<dbReference type="Proteomes" id="UP000663832">
    <property type="component" value="Unassembled WGS sequence"/>
</dbReference>
<comment type="subcellular location">
    <subcellularLocation>
        <location evidence="1">Cell membrane</location>
        <topology evidence="1">Multi-pass membrane protein</topology>
    </subcellularLocation>
</comment>
<keyword evidence="4" id="KW-1133">Transmembrane helix</keyword>
<keyword evidence="2" id="KW-1003">Cell membrane</keyword>
<feature type="compositionally biased region" description="Low complexity" evidence="6">
    <location>
        <begin position="159"/>
        <end position="170"/>
    </location>
</feature>
<evidence type="ECO:0000256" key="7">
    <source>
        <dbReference type="SAM" id="SignalP"/>
    </source>
</evidence>
<name>A0A815VAH7_9BILA</name>
<keyword evidence="7" id="KW-0732">Signal</keyword>
<evidence type="ECO:0000256" key="1">
    <source>
        <dbReference type="ARBA" id="ARBA00004651"/>
    </source>
</evidence>
<organism evidence="9 10">
    <name type="scientific">Adineta steineri</name>
    <dbReference type="NCBI Taxonomy" id="433720"/>
    <lineage>
        <taxon>Eukaryota</taxon>
        <taxon>Metazoa</taxon>
        <taxon>Spiralia</taxon>
        <taxon>Gnathifera</taxon>
        <taxon>Rotifera</taxon>
        <taxon>Eurotatoria</taxon>
        <taxon>Bdelloidea</taxon>
        <taxon>Adinetida</taxon>
        <taxon>Adinetidae</taxon>
        <taxon>Adineta</taxon>
    </lineage>
</organism>
<feature type="signal peptide" evidence="7">
    <location>
        <begin position="1"/>
        <end position="22"/>
    </location>
</feature>
<keyword evidence="10" id="KW-1185">Reference proteome</keyword>
<dbReference type="GO" id="GO:0005886">
    <property type="term" value="C:plasma membrane"/>
    <property type="evidence" value="ECO:0007669"/>
    <property type="project" value="UniProtKB-SubCell"/>
</dbReference>
<dbReference type="EMBL" id="CAJNOM010000628">
    <property type="protein sequence ID" value="CAF1526652.1"/>
    <property type="molecule type" value="Genomic_DNA"/>
</dbReference>
<feature type="compositionally biased region" description="Gly residues" evidence="6">
    <location>
        <begin position="171"/>
        <end position="182"/>
    </location>
</feature>
<reference evidence="9" key="1">
    <citation type="submission" date="2021-02" db="EMBL/GenBank/DDBJ databases">
        <authorList>
            <person name="Nowell W R."/>
        </authorList>
    </citation>
    <scope>NUCLEOTIDE SEQUENCE</scope>
</reference>
<feature type="domain" description="Single cache" evidence="8">
    <location>
        <begin position="71"/>
        <end position="139"/>
    </location>
</feature>
<protein>
    <recommendedName>
        <fullName evidence="8">Single cache domain-containing protein</fullName>
    </recommendedName>
</protein>
<dbReference type="AlphaFoldDB" id="A0A815VAH7"/>